<dbReference type="InterPro" id="IPR046497">
    <property type="entry name" value="DUF6590"/>
</dbReference>
<organism evidence="2 3">
    <name type="scientific">Patellaria atrata CBS 101060</name>
    <dbReference type="NCBI Taxonomy" id="1346257"/>
    <lineage>
        <taxon>Eukaryota</taxon>
        <taxon>Fungi</taxon>
        <taxon>Dikarya</taxon>
        <taxon>Ascomycota</taxon>
        <taxon>Pezizomycotina</taxon>
        <taxon>Dothideomycetes</taxon>
        <taxon>Dothideomycetes incertae sedis</taxon>
        <taxon>Patellariales</taxon>
        <taxon>Patellariaceae</taxon>
        <taxon>Patellaria</taxon>
    </lineage>
</organism>
<dbReference type="AlphaFoldDB" id="A0A9P4VTT3"/>
<gene>
    <name evidence="2" type="ORF">M501DRAFT_1003381</name>
</gene>
<protein>
    <recommendedName>
        <fullName evidence="1">DUF6590 domain-containing protein</fullName>
    </recommendedName>
</protein>
<evidence type="ECO:0000313" key="2">
    <source>
        <dbReference type="EMBL" id="KAF2839894.1"/>
    </source>
</evidence>
<dbReference type="PANTHER" id="PTHR35391:SF5">
    <property type="entry name" value="DUF6590 DOMAIN-CONTAINING PROTEIN"/>
    <property type="match status" value="1"/>
</dbReference>
<reference evidence="2" key="1">
    <citation type="journal article" date="2020" name="Stud. Mycol.">
        <title>101 Dothideomycetes genomes: a test case for predicting lifestyles and emergence of pathogens.</title>
        <authorList>
            <person name="Haridas S."/>
            <person name="Albert R."/>
            <person name="Binder M."/>
            <person name="Bloem J."/>
            <person name="Labutti K."/>
            <person name="Salamov A."/>
            <person name="Andreopoulos B."/>
            <person name="Baker S."/>
            <person name="Barry K."/>
            <person name="Bills G."/>
            <person name="Bluhm B."/>
            <person name="Cannon C."/>
            <person name="Castanera R."/>
            <person name="Culley D."/>
            <person name="Daum C."/>
            <person name="Ezra D."/>
            <person name="Gonzalez J."/>
            <person name="Henrissat B."/>
            <person name="Kuo A."/>
            <person name="Liang C."/>
            <person name="Lipzen A."/>
            <person name="Lutzoni F."/>
            <person name="Magnuson J."/>
            <person name="Mondo S."/>
            <person name="Nolan M."/>
            <person name="Ohm R."/>
            <person name="Pangilinan J."/>
            <person name="Park H.-J."/>
            <person name="Ramirez L."/>
            <person name="Alfaro M."/>
            <person name="Sun H."/>
            <person name="Tritt A."/>
            <person name="Yoshinaga Y."/>
            <person name="Zwiers L.-H."/>
            <person name="Turgeon B."/>
            <person name="Goodwin S."/>
            <person name="Spatafora J."/>
            <person name="Crous P."/>
            <person name="Grigoriev I."/>
        </authorList>
    </citation>
    <scope>NUCLEOTIDE SEQUENCE</scope>
    <source>
        <strain evidence="2">CBS 101060</strain>
    </source>
</reference>
<dbReference type="Pfam" id="PF20233">
    <property type="entry name" value="DUF6590"/>
    <property type="match status" value="1"/>
</dbReference>
<proteinExistence type="predicted"/>
<comment type="caution">
    <text evidence="2">The sequence shown here is derived from an EMBL/GenBank/DDBJ whole genome shotgun (WGS) entry which is preliminary data.</text>
</comment>
<dbReference type="Proteomes" id="UP000799429">
    <property type="component" value="Unassembled WGS sequence"/>
</dbReference>
<name>A0A9P4VTT3_9PEZI</name>
<feature type="domain" description="DUF6590" evidence="1">
    <location>
        <begin position="1"/>
        <end position="141"/>
    </location>
</feature>
<keyword evidence="3" id="KW-1185">Reference proteome</keyword>
<dbReference type="PANTHER" id="PTHR35391">
    <property type="entry name" value="C2H2-TYPE DOMAIN-CONTAINING PROTEIN-RELATED"/>
    <property type="match status" value="1"/>
</dbReference>
<dbReference type="EMBL" id="MU006094">
    <property type="protein sequence ID" value="KAF2839894.1"/>
    <property type="molecule type" value="Genomic_DNA"/>
</dbReference>
<sequence length="154" mass="17589">MFACLFTEGMGATANPDLSNPNVSVVRYGEYAYTDIRRFVVVQERRGFCLALPVSTYSQRGCTKCPEKAREHGIIYTSEYEPQPITGEPPFIYQSIKIKPVTDDIYLHSASRINFAETKSIQTNVKVKEIGNVIDEHLNLLDLQWKQEQNRGWP</sequence>
<evidence type="ECO:0000313" key="3">
    <source>
        <dbReference type="Proteomes" id="UP000799429"/>
    </source>
</evidence>
<dbReference type="OrthoDB" id="3559580at2759"/>
<accession>A0A9P4VTT3</accession>
<evidence type="ECO:0000259" key="1">
    <source>
        <dbReference type="Pfam" id="PF20233"/>
    </source>
</evidence>